<name>A0A1V0SA38_9VIRU</name>
<dbReference type="EMBL" id="KY684083">
    <property type="protein sequence ID" value="ARF08576.1"/>
    <property type="molecule type" value="Genomic_DNA"/>
</dbReference>
<accession>A0A1V0SA38</accession>
<protein>
    <submittedName>
        <fullName evidence="1">Uncharacterized protein</fullName>
    </submittedName>
</protein>
<sequence length="87" mass="10327">MILRYPIILSLLHQRNWWGDISSLMTIHHRFVTPIECLINTIMTTKSKEESTSFLFGGRKFEFKQIDSDVMRLYNNDECDCSYSCWA</sequence>
<proteinExistence type="predicted"/>
<gene>
    <name evidence="1" type="ORF">Catovirus_1_626</name>
</gene>
<evidence type="ECO:0000313" key="1">
    <source>
        <dbReference type="EMBL" id="ARF08576.1"/>
    </source>
</evidence>
<reference evidence="1" key="1">
    <citation type="journal article" date="2017" name="Science">
        <title>Giant viruses with an expanded complement of translation system components.</title>
        <authorList>
            <person name="Schulz F."/>
            <person name="Yutin N."/>
            <person name="Ivanova N.N."/>
            <person name="Ortega D.R."/>
            <person name="Lee T.K."/>
            <person name="Vierheilig J."/>
            <person name="Daims H."/>
            <person name="Horn M."/>
            <person name="Wagner M."/>
            <person name="Jensen G.J."/>
            <person name="Kyrpides N.C."/>
            <person name="Koonin E.V."/>
            <person name="Woyke T."/>
        </authorList>
    </citation>
    <scope>NUCLEOTIDE SEQUENCE</scope>
    <source>
        <strain evidence="1">CTV1</strain>
    </source>
</reference>
<organism evidence="1">
    <name type="scientific">Catovirus CTV1</name>
    <dbReference type="NCBI Taxonomy" id="1977631"/>
    <lineage>
        <taxon>Viruses</taxon>
        <taxon>Varidnaviria</taxon>
        <taxon>Bamfordvirae</taxon>
        <taxon>Nucleocytoviricota</taxon>
        <taxon>Megaviricetes</taxon>
        <taxon>Imitervirales</taxon>
        <taxon>Mimiviridae</taxon>
        <taxon>Klosneuvirinae</taxon>
        <taxon>Catovirus</taxon>
    </lineage>
</organism>